<dbReference type="RefSeq" id="WP_119902097.1">
    <property type="nucleotide sequence ID" value="NZ_QYZP01000001.1"/>
</dbReference>
<dbReference type="GO" id="GO:0034220">
    <property type="term" value="P:monoatomic ion transmembrane transport"/>
    <property type="evidence" value="ECO:0007669"/>
    <property type="project" value="UniProtKB-KW"/>
</dbReference>
<accession>A0A3A4F4N7</accession>
<keyword evidence="3 10" id="KW-0812">Transmembrane</keyword>
<dbReference type="EMBL" id="QYZP01000001">
    <property type="protein sequence ID" value="RJN33053.1"/>
    <property type="molecule type" value="Genomic_DNA"/>
</dbReference>
<comment type="similarity">
    <text evidence="7 10">Belongs to the fluoride channel Fluc/FEX (TC 1.A.43) family.</text>
</comment>
<reference evidence="11 12" key="1">
    <citation type="submission" date="2018-09" db="EMBL/GenBank/DDBJ databases">
        <title>Nesterenkonia natronophila sp. nov., an alkaliphilic actinobacteriume isolated from a soda lake, and emended description of the genus Nesterenkonia.</title>
        <authorList>
            <person name="Menes R.J."/>
            <person name="Iriarte A."/>
        </authorList>
    </citation>
    <scope>NUCLEOTIDE SEQUENCE [LARGE SCALE GENOMIC DNA]</scope>
    <source>
        <strain evidence="11 12">M8</strain>
    </source>
</reference>
<comment type="caution">
    <text evidence="11">The sequence shown here is derived from an EMBL/GenBank/DDBJ whole genome shotgun (WGS) entry which is preliminary data.</text>
</comment>
<feature type="transmembrane region" description="Helical" evidence="10">
    <location>
        <begin position="35"/>
        <end position="60"/>
    </location>
</feature>
<keyword evidence="6" id="KW-0813">Transport</keyword>
<evidence type="ECO:0000256" key="9">
    <source>
        <dbReference type="ARBA" id="ARBA00049940"/>
    </source>
</evidence>
<evidence type="ECO:0000256" key="6">
    <source>
        <dbReference type="ARBA" id="ARBA00023303"/>
    </source>
</evidence>
<evidence type="ECO:0000256" key="2">
    <source>
        <dbReference type="ARBA" id="ARBA00022475"/>
    </source>
</evidence>
<dbReference type="Pfam" id="PF02537">
    <property type="entry name" value="CRCB"/>
    <property type="match status" value="1"/>
</dbReference>
<keyword evidence="6" id="KW-0406">Ion transport</keyword>
<organism evidence="11 12">
    <name type="scientific">Nesterenkonia natronophila</name>
    <dbReference type="NCBI Taxonomy" id="2174932"/>
    <lineage>
        <taxon>Bacteria</taxon>
        <taxon>Bacillati</taxon>
        <taxon>Actinomycetota</taxon>
        <taxon>Actinomycetes</taxon>
        <taxon>Micrococcales</taxon>
        <taxon>Micrococcaceae</taxon>
        <taxon>Nesterenkonia</taxon>
    </lineage>
</organism>
<keyword evidence="2 10" id="KW-1003">Cell membrane</keyword>
<evidence type="ECO:0000256" key="1">
    <source>
        <dbReference type="ARBA" id="ARBA00004651"/>
    </source>
</evidence>
<keyword evidence="6" id="KW-0407">Ion channel</keyword>
<evidence type="ECO:0000256" key="10">
    <source>
        <dbReference type="RuleBase" id="RU004340"/>
    </source>
</evidence>
<evidence type="ECO:0000256" key="7">
    <source>
        <dbReference type="ARBA" id="ARBA00035120"/>
    </source>
</evidence>
<dbReference type="GO" id="GO:0005886">
    <property type="term" value="C:plasma membrane"/>
    <property type="evidence" value="ECO:0007669"/>
    <property type="project" value="UniProtKB-SubCell"/>
</dbReference>
<comment type="subcellular location">
    <subcellularLocation>
        <location evidence="1">Cell membrane</location>
        <topology evidence="1">Multi-pass membrane protein</topology>
    </subcellularLocation>
</comment>
<evidence type="ECO:0000313" key="12">
    <source>
        <dbReference type="Proteomes" id="UP000266615"/>
    </source>
</evidence>
<feature type="transmembrane region" description="Helical" evidence="10">
    <location>
        <begin position="72"/>
        <end position="96"/>
    </location>
</feature>
<gene>
    <name evidence="11" type="ORF">D3250_04440</name>
</gene>
<evidence type="ECO:0000256" key="4">
    <source>
        <dbReference type="ARBA" id="ARBA00022989"/>
    </source>
</evidence>
<name>A0A3A4F4N7_9MICC</name>
<dbReference type="InterPro" id="IPR003691">
    <property type="entry name" value="FluC"/>
</dbReference>
<comment type="catalytic activity">
    <reaction evidence="8">
        <text>fluoride(in) = fluoride(out)</text>
        <dbReference type="Rhea" id="RHEA:76159"/>
        <dbReference type="ChEBI" id="CHEBI:17051"/>
    </reaction>
    <physiologicalReaction direction="left-to-right" evidence="8">
        <dbReference type="Rhea" id="RHEA:76160"/>
    </physiologicalReaction>
</comment>
<evidence type="ECO:0000313" key="11">
    <source>
        <dbReference type="EMBL" id="RJN33053.1"/>
    </source>
</evidence>
<feature type="transmembrane region" description="Helical" evidence="10">
    <location>
        <begin position="6"/>
        <end position="28"/>
    </location>
</feature>
<keyword evidence="12" id="KW-1185">Reference proteome</keyword>
<evidence type="ECO:0000256" key="3">
    <source>
        <dbReference type="ARBA" id="ARBA00022692"/>
    </source>
</evidence>
<proteinExistence type="inferred from homology"/>
<evidence type="ECO:0000256" key="8">
    <source>
        <dbReference type="ARBA" id="ARBA00035585"/>
    </source>
</evidence>
<feature type="transmembrane region" description="Helical" evidence="10">
    <location>
        <begin position="108"/>
        <end position="133"/>
    </location>
</feature>
<comment type="function">
    <text evidence="9">Fluoride-specific ion channel. Important for reducing fluoride concentration in the cell, thus reducing its toxicity.</text>
</comment>
<protein>
    <recommendedName>
        <fullName evidence="10">Fluoride-specific ion channel</fullName>
    </recommendedName>
</protein>
<keyword evidence="5 10" id="KW-0472">Membrane</keyword>
<dbReference type="AlphaFoldDB" id="A0A3A4F4N7"/>
<evidence type="ECO:0000256" key="5">
    <source>
        <dbReference type="ARBA" id="ARBA00023136"/>
    </source>
</evidence>
<dbReference type="Proteomes" id="UP000266615">
    <property type="component" value="Unassembled WGS sequence"/>
</dbReference>
<keyword evidence="4 10" id="KW-1133">Transmembrane helix</keyword>
<sequence>MMMPELTVSVIAAGAVGGAIGAIARFLLDRYLRAGILLANTIGCLSLGLLVGLVSALAASGAADDQAQWQPFAVGLLALGLTGALSTFATVALRAALKWTAGARWKAVGMWSIHVVCGVAAAVAGLVLGWQLAV</sequence>